<dbReference type="AlphaFoldDB" id="A0A0U1PXA5"/>
<accession>A0A0U1PXA5</accession>
<dbReference type="OrthoDB" id="5298793at2"/>
<protein>
    <recommendedName>
        <fullName evidence="2">MobA-like NTP transferase domain-containing protein</fullName>
    </recommendedName>
</protein>
<dbReference type="PANTHER" id="PTHR43777:SF1">
    <property type="entry name" value="MOLYBDENUM COFACTOR CYTIDYLYLTRANSFERASE"/>
    <property type="match status" value="1"/>
</dbReference>
<evidence type="ECO:0000313" key="3">
    <source>
        <dbReference type="EMBL" id="KKW67168.1"/>
    </source>
</evidence>
<keyword evidence="4" id="KW-1185">Reference proteome</keyword>
<gene>
    <name evidence="3" type="ORF">AAV94_12175</name>
</gene>
<dbReference type="Gene3D" id="3.90.550.10">
    <property type="entry name" value="Spore Coat Polysaccharide Biosynthesis Protein SpsA, Chain A"/>
    <property type="match status" value="1"/>
</dbReference>
<dbReference type="PANTHER" id="PTHR43777">
    <property type="entry name" value="MOLYBDENUM COFACTOR CYTIDYLYLTRANSFERASE"/>
    <property type="match status" value="1"/>
</dbReference>
<comment type="caution">
    <text evidence="3">The sequence shown here is derived from an EMBL/GenBank/DDBJ whole genome shotgun (WGS) entry which is preliminary data.</text>
</comment>
<dbReference type="InterPro" id="IPR025877">
    <property type="entry name" value="MobA-like_NTP_Trfase"/>
</dbReference>
<evidence type="ECO:0000256" key="1">
    <source>
        <dbReference type="ARBA" id="ARBA00022842"/>
    </source>
</evidence>
<dbReference type="PATRIC" id="fig|1610491.3.peg.2588"/>
<dbReference type="GO" id="GO:0016779">
    <property type="term" value="F:nucleotidyltransferase activity"/>
    <property type="evidence" value="ECO:0007669"/>
    <property type="project" value="UniProtKB-ARBA"/>
</dbReference>
<dbReference type="SUPFAM" id="SSF53448">
    <property type="entry name" value="Nucleotide-diphospho-sugar transferases"/>
    <property type="match status" value="1"/>
</dbReference>
<dbReference type="Proteomes" id="UP000050580">
    <property type="component" value="Unassembled WGS sequence"/>
</dbReference>
<reference evidence="3 4" key="1">
    <citation type="submission" date="2015-05" db="EMBL/GenBank/DDBJ databases">
        <title>Draft genome sequence of Lampropedia sp. CT6, isolated from the microbial mat of a hot water spring, located at Manikaran, India.</title>
        <authorList>
            <person name="Tripathi C."/>
            <person name="Rani P."/>
            <person name="Mahato N.K."/>
            <person name="Lal R."/>
        </authorList>
    </citation>
    <scope>NUCLEOTIDE SEQUENCE [LARGE SCALE GENOMIC DNA]</scope>
    <source>
        <strain evidence="3 4">CT6</strain>
    </source>
</reference>
<evidence type="ECO:0000313" key="4">
    <source>
        <dbReference type="Proteomes" id="UP000050580"/>
    </source>
</evidence>
<dbReference type="EMBL" id="LBNQ01000037">
    <property type="protein sequence ID" value="KKW67168.1"/>
    <property type="molecule type" value="Genomic_DNA"/>
</dbReference>
<name>A0A0U1PXA5_9BURK</name>
<keyword evidence="1" id="KW-0460">Magnesium</keyword>
<evidence type="ECO:0000259" key="2">
    <source>
        <dbReference type="Pfam" id="PF12804"/>
    </source>
</evidence>
<dbReference type="InterPro" id="IPR029044">
    <property type="entry name" value="Nucleotide-diphossugar_trans"/>
</dbReference>
<dbReference type="Pfam" id="PF12804">
    <property type="entry name" value="NTP_transf_3"/>
    <property type="match status" value="1"/>
</dbReference>
<dbReference type="STRING" id="1610491.AAV94_12175"/>
<proteinExistence type="predicted"/>
<sequence>MQAHATDVVVLVLAGGQGCRFRAAGGQGHKLDAVVAGRTLLETTLAQVAASGLPWRLVCPAHDSPSMGDTIVRGVQVTAEAAGWLILPGDMPLVQPGSLRTVARALQAKVAPVVVPSYLGQRGHPVGFAAAYRQALLCLHGAGGARSVAARAEAQGQMVVLPLQDAGVVFDVDTPEDLALAEVRLRTVGAQHQ</sequence>
<organism evidence="3 4">
    <name type="scientific">Lampropedia cohaerens</name>
    <dbReference type="NCBI Taxonomy" id="1610491"/>
    <lineage>
        <taxon>Bacteria</taxon>
        <taxon>Pseudomonadati</taxon>
        <taxon>Pseudomonadota</taxon>
        <taxon>Betaproteobacteria</taxon>
        <taxon>Burkholderiales</taxon>
        <taxon>Comamonadaceae</taxon>
        <taxon>Lampropedia</taxon>
    </lineage>
</organism>
<feature type="domain" description="MobA-like NTP transferase" evidence="2">
    <location>
        <begin position="10"/>
        <end position="152"/>
    </location>
</feature>
<dbReference type="CDD" id="cd04182">
    <property type="entry name" value="GT_2_like_f"/>
    <property type="match status" value="1"/>
</dbReference>